<dbReference type="Proteomes" id="UP001149813">
    <property type="component" value="Unassembled WGS sequence"/>
</dbReference>
<dbReference type="InterPro" id="IPR036423">
    <property type="entry name" value="SOD-like_Cu/Zn_dom_sf"/>
</dbReference>
<dbReference type="SUPFAM" id="SSF49329">
    <property type="entry name" value="Cu,Zn superoxide dismutase-like"/>
    <property type="match status" value="1"/>
</dbReference>
<feature type="chain" id="PRO_5040990056" evidence="2">
    <location>
        <begin position="19"/>
        <end position="227"/>
    </location>
</feature>
<dbReference type="AlphaFoldDB" id="A0A9W7XZJ4"/>
<proteinExistence type="predicted"/>
<name>A0A9W7XZJ4_9FUNG</name>
<dbReference type="GO" id="GO:0004784">
    <property type="term" value="F:superoxide dismutase activity"/>
    <property type="evidence" value="ECO:0007669"/>
    <property type="project" value="UniProtKB-EC"/>
</dbReference>
<comment type="caution">
    <text evidence="4">The sequence shown here is derived from an EMBL/GenBank/DDBJ whole genome shotgun (WGS) entry which is preliminary data.</text>
</comment>
<dbReference type="EMBL" id="JANBOJ010000045">
    <property type="protein sequence ID" value="KAJ1724004.1"/>
    <property type="molecule type" value="Genomic_DNA"/>
</dbReference>
<protein>
    <submittedName>
        <fullName evidence="4">Superoxide dismutase</fullName>
        <ecNumber evidence="4">1.15.1.1</ecNumber>
    </submittedName>
</protein>
<accession>A0A9W7XZJ4</accession>
<dbReference type="Pfam" id="PF00080">
    <property type="entry name" value="Sod_Cu"/>
    <property type="match status" value="1"/>
</dbReference>
<organism evidence="4 5">
    <name type="scientific">Coemansia erecta</name>
    <dbReference type="NCBI Taxonomy" id="147472"/>
    <lineage>
        <taxon>Eukaryota</taxon>
        <taxon>Fungi</taxon>
        <taxon>Fungi incertae sedis</taxon>
        <taxon>Zoopagomycota</taxon>
        <taxon>Kickxellomycotina</taxon>
        <taxon>Kickxellomycetes</taxon>
        <taxon>Kickxellales</taxon>
        <taxon>Kickxellaceae</taxon>
        <taxon>Coemansia</taxon>
    </lineage>
</organism>
<feature type="signal peptide" evidence="2">
    <location>
        <begin position="1"/>
        <end position="18"/>
    </location>
</feature>
<dbReference type="PANTHER" id="PTHR20910:SF1">
    <property type="entry name" value="SUPEROXIDE DISMUTASE COPPER_ZINC BINDING DOMAIN-CONTAINING PROTEIN"/>
    <property type="match status" value="1"/>
</dbReference>
<evidence type="ECO:0000313" key="5">
    <source>
        <dbReference type="Proteomes" id="UP001149813"/>
    </source>
</evidence>
<sequence length="227" mass="22838">MLKNILSLIAIAATVVSATTDIGSLVKVARADAASEVVMADANLSGHGITASFKFLPAADDTGLQIIISASGLNQTTKYPFHIHTNVVPSDGNCTGTGGHLDPFGIKAAAGANYKCDSTKPQSTCELGDLAGYLGNMTASANGDYAANYPDSILTFTGGNAILGHSIVIHGPDNARLACANITGYVLSGSAGNSKDQEEEEDNSTHSGASSVSIAGALAVLAAAIAL</sequence>
<dbReference type="InterPro" id="IPR001424">
    <property type="entry name" value="SOD_Cu_Zn_dom"/>
</dbReference>
<gene>
    <name evidence="4" type="primary">SOD4</name>
    <name evidence="4" type="ORF">LPJ53_001699</name>
</gene>
<feature type="region of interest" description="Disordered" evidence="1">
    <location>
        <begin position="190"/>
        <end position="209"/>
    </location>
</feature>
<evidence type="ECO:0000313" key="4">
    <source>
        <dbReference type="EMBL" id="KAJ1724004.1"/>
    </source>
</evidence>
<dbReference type="OrthoDB" id="159229at2759"/>
<keyword evidence="5" id="KW-1185">Reference proteome</keyword>
<reference evidence="4" key="1">
    <citation type="submission" date="2022-07" db="EMBL/GenBank/DDBJ databases">
        <title>Phylogenomic reconstructions and comparative analyses of Kickxellomycotina fungi.</title>
        <authorList>
            <person name="Reynolds N.K."/>
            <person name="Stajich J.E."/>
            <person name="Barry K."/>
            <person name="Grigoriev I.V."/>
            <person name="Crous P."/>
            <person name="Smith M.E."/>
        </authorList>
    </citation>
    <scope>NUCLEOTIDE SEQUENCE</scope>
    <source>
        <strain evidence="4">NBRC 32514</strain>
    </source>
</reference>
<keyword evidence="2" id="KW-0732">Signal</keyword>
<keyword evidence="4" id="KW-0560">Oxidoreductase</keyword>
<dbReference type="EC" id="1.15.1.1" evidence="4"/>
<dbReference type="GO" id="GO:0046872">
    <property type="term" value="F:metal ion binding"/>
    <property type="evidence" value="ECO:0007669"/>
    <property type="project" value="InterPro"/>
</dbReference>
<evidence type="ECO:0000259" key="3">
    <source>
        <dbReference type="Pfam" id="PF00080"/>
    </source>
</evidence>
<dbReference type="Gene3D" id="2.60.40.200">
    <property type="entry name" value="Superoxide dismutase, copper/zinc binding domain"/>
    <property type="match status" value="1"/>
</dbReference>
<feature type="domain" description="Superoxide dismutase copper/zinc binding" evidence="3">
    <location>
        <begin position="59"/>
        <end position="175"/>
    </location>
</feature>
<dbReference type="PANTHER" id="PTHR20910">
    <property type="entry name" value="AGAP001623-PA"/>
    <property type="match status" value="1"/>
</dbReference>
<evidence type="ECO:0000256" key="2">
    <source>
        <dbReference type="SAM" id="SignalP"/>
    </source>
</evidence>
<evidence type="ECO:0000256" key="1">
    <source>
        <dbReference type="SAM" id="MobiDB-lite"/>
    </source>
</evidence>
<dbReference type="InterPro" id="IPR053257">
    <property type="entry name" value="Cu-only_SOD"/>
</dbReference>